<evidence type="ECO:0000313" key="2">
    <source>
        <dbReference type="Proteomes" id="UP001597114"/>
    </source>
</evidence>
<accession>A0ABW4F8M8</accession>
<protein>
    <submittedName>
        <fullName evidence="1">Uncharacterized protein</fullName>
    </submittedName>
</protein>
<name>A0ABW4F8M8_9PSEU</name>
<sequence length="69" mass="7543">MDLLPESERRRFATDVVRAFEASAESGRWSALAQVIVEWKATAAIYADPALVEELSRPLDGDFGPVPAP</sequence>
<dbReference type="RefSeq" id="WP_344725214.1">
    <property type="nucleotide sequence ID" value="NZ_BAAAUS010000030.1"/>
</dbReference>
<dbReference type="EMBL" id="JBHUCO010000046">
    <property type="protein sequence ID" value="MFD1522605.1"/>
    <property type="molecule type" value="Genomic_DNA"/>
</dbReference>
<keyword evidence="2" id="KW-1185">Reference proteome</keyword>
<gene>
    <name evidence="1" type="ORF">ACFSJD_34275</name>
</gene>
<evidence type="ECO:0000313" key="1">
    <source>
        <dbReference type="EMBL" id="MFD1522605.1"/>
    </source>
</evidence>
<organism evidence="1 2">
    <name type="scientific">Pseudonocardia yunnanensis</name>
    <dbReference type="NCBI Taxonomy" id="58107"/>
    <lineage>
        <taxon>Bacteria</taxon>
        <taxon>Bacillati</taxon>
        <taxon>Actinomycetota</taxon>
        <taxon>Actinomycetes</taxon>
        <taxon>Pseudonocardiales</taxon>
        <taxon>Pseudonocardiaceae</taxon>
        <taxon>Pseudonocardia</taxon>
    </lineage>
</organism>
<proteinExistence type="predicted"/>
<dbReference type="Proteomes" id="UP001597114">
    <property type="component" value="Unassembled WGS sequence"/>
</dbReference>
<comment type="caution">
    <text evidence="1">The sequence shown here is derived from an EMBL/GenBank/DDBJ whole genome shotgun (WGS) entry which is preliminary data.</text>
</comment>
<reference evidence="2" key="1">
    <citation type="journal article" date="2019" name="Int. J. Syst. Evol. Microbiol.">
        <title>The Global Catalogue of Microorganisms (GCM) 10K type strain sequencing project: providing services to taxonomists for standard genome sequencing and annotation.</title>
        <authorList>
            <consortium name="The Broad Institute Genomics Platform"/>
            <consortium name="The Broad Institute Genome Sequencing Center for Infectious Disease"/>
            <person name="Wu L."/>
            <person name="Ma J."/>
        </authorList>
    </citation>
    <scope>NUCLEOTIDE SEQUENCE [LARGE SCALE GENOMIC DNA]</scope>
    <source>
        <strain evidence="2">CCM 7043</strain>
    </source>
</reference>